<feature type="compositionally biased region" description="Polar residues" evidence="1">
    <location>
        <begin position="53"/>
        <end position="62"/>
    </location>
</feature>
<evidence type="ECO:0000313" key="2">
    <source>
        <dbReference type="EMBL" id="CUH37046.1"/>
    </source>
</evidence>
<organism evidence="2 3">
    <name type="scientific">Jannaschia seosinensis</name>
    <dbReference type="NCBI Taxonomy" id="313367"/>
    <lineage>
        <taxon>Bacteria</taxon>
        <taxon>Pseudomonadati</taxon>
        <taxon>Pseudomonadota</taxon>
        <taxon>Alphaproteobacteria</taxon>
        <taxon>Rhodobacterales</taxon>
        <taxon>Roseobacteraceae</taxon>
        <taxon>Jannaschia</taxon>
    </lineage>
</organism>
<sequence length="122" mass="13354">MPDHSSFSKLRHGKFRDSDIFRQVFGRVAAQCIDLGLVGGKGFAVDASLISANVQKQNSSPQDKWDASTRDPTEAPRAVREYPDTLDEEAFGTATPVKPKFTAHADPASQCLSEHCNAMAFR</sequence>
<dbReference type="EMBL" id="CYPR01000074">
    <property type="protein sequence ID" value="CUH37046.1"/>
    <property type="molecule type" value="Genomic_DNA"/>
</dbReference>
<protein>
    <recommendedName>
        <fullName evidence="4">Transposase</fullName>
    </recommendedName>
</protein>
<dbReference type="Proteomes" id="UP000049455">
    <property type="component" value="Unassembled WGS sequence"/>
</dbReference>
<evidence type="ECO:0000256" key="1">
    <source>
        <dbReference type="SAM" id="MobiDB-lite"/>
    </source>
</evidence>
<dbReference type="AlphaFoldDB" id="A0A0M7BB36"/>
<name>A0A0M7BB36_9RHOB</name>
<dbReference type="STRING" id="313367.JSE7799_01260"/>
<feature type="compositionally biased region" description="Basic and acidic residues" evidence="1">
    <location>
        <begin position="63"/>
        <end position="78"/>
    </location>
</feature>
<accession>A0A0M7BB36</accession>
<feature type="region of interest" description="Disordered" evidence="1">
    <location>
        <begin position="53"/>
        <end position="78"/>
    </location>
</feature>
<keyword evidence="3" id="KW-1185">Reference proteome</keyword>
<reference evidence="2 3" key="1">
    <citation type="submission" date="2015-09" db="EMBL/GenBank/DDBJ databases">
        <authorList>
            <person name="Jackson K.R."/>
            <person name="Lunt B.L."/>
            <person name="Fisher J.N.B."/>
            <person name="Gardner A.V."/>
            <person name="Bailey M.E."/>
            <person name="Deus L.M."/>
            <person name="Earl A.S."/>
            <person name="Gibby P.D."/>
            <person name="Hartmann K.A."/>
            <person name="Liu J.E."/>
            <person name="Manci A.M."/>
            <person name="Nielsen D.A."/>
            <person name="Solomon M.B."/>
            <person name="Breakwell D.P."/>
            <person name="Burnett S.H."/>
            <person name="Grose J.H."/>
        </authorList>
    </citation>
    <scope>NUCLEOTIDE SEQUENCE [LARGE SCALE GENOMIC DNA]</scope>
    <source>
        <strain evidence="2 3">CECT 7799</strain>
    </source>
</reference>
<proteinExistence type="predicted"/>
<gene>
    <name evidence="2" type="ORF">JSE7799_01260</name>
</gene>
<evidence type="ECO:0008006" key="4">
    <source>
        <dbReference type="Google" id="ProtNLM"/>
    </source>
</evidence>
<evidence type="ECO:0000313" key="3">
    <source>
        <dbReference type="Proteomes" id="UP000049455"/>
    </source>
</evidence>